<dbReference type="EMBL" id="HBIO01031171">
    <property type="protein sequence ID" value="CAE0479043.1"/>
    <property type="molecule type" value="Transcribed_RNA"/>
</dbReference>
<organism evidence="2">
    <name type="scientific">Chaetoceros debilis</name>
    <dbReference type="NCBI Taxonomy" id="122233"/>
    <lineage>
        <taxon>Eukaryota</taxon>
        <taxon>Sar</taxon>
        <taxon>Stramenopiles</taxon>
        <taxon>Ochrophyta</taxon>
        <taxon>Bacillariophyta</taxon>
        <taxon>Coscinodiscophyceae</taxon>
        <taxon>Chaetocerotophycidae</taxon>
        <taxon>Chaetocerotales</taxon>
        <taxon>Chaetocerotaceae</taxon>
        <taxon>Chaetoceros</taxon>
    </lineage>
</organism>
<feature type="compositionally biased region" description="Polar residues" evidence="1">
    <location>
        <begin position="30"/>
        <end position="45"/>
    </location>
</feature>
<evidence type="ECO:0000313" key="2">
    <source>
        <dbReference type="EMBL" id="CAE0479043.1"/>
    </source>
</evidence>
<gene>
    <name evidence="2" type="ORF">CDEB00056_LOCUS23896</name>
</gene>
<reference evidence="2" key="1">
    <citation type="submission" date="2021-01" db="EMBL/GenBank/DDBJ databases">
        <authorList>
            <person name="Corre E."/>
            <person name="Pelletier E."/>
            <person name="Niang G."/>
            <person name="Scheremetjew M."/>
            <person name="Finn R."/>
            <person name="Kale V."/>
            <person name="Holt S."/>
            <person name="Cochrane G."/>
            <person name="Meng A."/>
            <person name="Brown T."/>
            <person name="Cohen L."/>
        </authorList>
    </citation>
    <scope>NUCLEOTIDE SEQUENCE</scope>
    <source>
        <strain evidence="2">MM31A-1</strain>
    </source>
</reference>
<feature type="region of interest" description="Disordered" evidence="1">
    <location>
        <begin position="22"/>
        <end position="45"/>
    </location>
</feature>
<dbReference type="AlphaFoldDB" id="A0A7S3VGL5"/>
<proteinExistence type="predicted"/>
<sequence>MATSSSSLSLTLTSDDQFAWADPEPAFFHPSSNTRSKSNINTNTKIRVFQVLDKDSRDKDLKKIKTETERRKRRRISPLRIFKVHQEPQNENEGDDKGTSGSGSNDAYNDVGIEIKAHHILPFKYVREKENMGKNKEGKTSAVKRTWPIFDEIVKSLNSKDNENFHLDDEALASFLAISKRSTYATMQVPFMKMTTQFSKETLFEECYKGFQTLLPPTDCESKESMKVTMRYHDFWRPKQVRCIILGESHVYTNENVATKGHVVSTEWVPASEYDGPREYTSFVNCLGYGESEILVPREEEEADCNITTNKGTPQYWRLLSHLSGLNPKDVPILKKDISSTKDRIRNKLKILRALQERGVWLLDTSIIGWYIQQEKQYAVSPQEKNVYDFGKARPPSDLKTPTLLLSWEFYVKHLVRQAASEGHMKLFIPIGKDVRKILTEDRLIKAVTVEDHKVVRVQVHPGINAPNARRVGGGLESDFKRLKAYADEVLGV</sequence>
<accession>A0A7S3VGL5</accession>
<protein>
    <submittedName>
        <fullName evidence="2">Uncharacterized protein</fullName>
    </submittedName>
</protein>
<name>A0A7S3VGL5_9STRA</name>
<feature type="region of interest" description="Disordered" evidence="1">
    <location>
        <begin position="63"/>
        <end position="108"/>
    </location>
</feature>
<evidence type="ECO:0000256" key="1">
    <source>
        <dbReference type="SAM" id="MobiDB-lite"/>
    </source>
</evidence>